<organism evidence="1 2">
    <name type="scientific">Streptococcus oralis subsp. tigurinus 2426</name>
    <dbReference type="NCBI Taxonomy" id="1333865"/>
    <lineage>
        <taxon>Bacteria</taxon>
        <taxon>Bacillati</taxon>
        <taxon>Bacillota</taxon>
        <taxon>Bacilli</taxon>
        <taxon>Lactobacillales</taxon>
        <taxon>Streptococcaceae</taxon>
        <taxon>Streptococcus</taxon>
    </lineage>
</organism>
<dbReference type="Proteomes" id="UP000015340">
    <property type="component" value="Unassembled WGS sequence"/>
</dbReference>
<dbReference type="EMBL" id="ASXA01000002">
    <property type="protein sequence ID" value="EPX90711.1"/>
    <property type="molecule type" value="Genomic_DNA"/>
</dbReference>
<sequence length="54" mass="6163">MNVVVIIVSFYIVSLQYTETTGFCRLSGIIEGKTRSIFIYKGFQDPILIEDGMR</sequence>
<comment type="caution">
    <text evidence="1">The sequence shown here is derived from an EMBL/GenBank/DDBJ whole genome shotgun (WGS) entry which is preliminary data.</text>
</comment>
<protein>
    <submittedName>
        <fullName evidence="1">Uncharacterized protein</fullName>
    </submittedName>
</protein>
<proteinExistence type="predicted"/>
<gene>
    <name evidence="1" type="ORF">L698_05525</name>
</gene>
<reference evidence="1 2" key="1">
    <citation type="journal article" date="2014" name="J. Clin. Microbiol.">
        <title>Characterization of Streptococcus tigurinus Small-Colony Variants Causing Prosthetic Joint Infection by Comparative Whole-Genome Analyses.</title>
        <authorList>
            <person name="Zbinden A."/>
            <person name="Quiblier C."/>
            <person name="Hernandez D."/>
            <person name="Herzog K."/>
            <person name="Bodler P."/>
            <person name="Senn M.M."/>
            <person name="Gizard Y."/>
            <person name="Schrenzel J."/>
            <person name="Francois P."/>
        </authorList>
    </citation>
    <scope>NUCLEOTIDE SEQUENCE [LARGE SCALE GENOMIC DNA]</scope>
    <source>
        <strain evidence="1 2">2426</strain>
    </source>
</reference>
<dbReference type="AlphaFoldDB" id="S9RAJ5"/>
<name>S9RAJ5_STROR</name>
<evidence type="ECO:0000313" key="2">
    <source>
        <dbReference type="Proteomes" id="UP000015340"/>
    </source>
</evidence>
<evidence type="ECO:0000313" key="1">
    <source>
        <dbReference type="EMBL" id="EPX90711.1"/>
    </source>
</evidence>
<accession>S9RAJ5</accession>